<feature type="transmembrane region" description="Helical" evidence="9">
    <location>
        <begin position="100"/>
        <end position="120"/>
    </location>
</feature>
<feature type="transmembrane region" description="Helical" evidence="9">
    <location>
        <begin position="210"/>
        <end position="228"/>
    </location>
</feature>
<feature type="transmembrane region" description="Helical" evidence="9">
    <location>
        <begin position="38"/>
        <end position="64"/>
    </location>
</feature>
<dbReference type="RefSeq" id="WP_406768783.1">
    <property type="nucleotide sequence ID" value="NZ_JBJHZZ010000002.1"/>
</dbReference>
<feature type="transmembrane region" description="Helical" evidence="9">
    <location>
        <begin position="234"/>
        <end position="252"/>
    </location>
</feature>
<evidence type="ECO:0000256" key="4">
    <source>
        <dbReference type="ARBA" id="ARBA00022597"/>
    </source>
</evidence>
<reference evidence="10 11" key="1">
    <citation type="submission" date="2024-11" db="EMBL/GenBank/DDBJ databases">
        <authorList>
            <person name="Heng Y.C."/>
            <person name="Lim A.C.H."/>
            <person name="Lee J.K.Y."/>
            <person name="Kittelmann S."/>
        </authorList>
    </citation>
    <scope>NUCLEOTIDE SEQUENCE [LARGE SCALE GENOMIC DNA]</scope>
    <source>
        <strain evidence="10 11">WILCCON 0185</strain>
    </source>
</reference>
<evidence type="ECO:0000256" key="5">
    <source>
        <dbReference type="ARBA" id="ARBA00022683"/>
    </source>
</evidence>
<keyword evidence="7 9" id="KW-1133">Transmembrane helix</keyword>
<dbReference type="Pfam" id="PF03609">
    <property type="entry name" value="EII-Sor"/>
    <property type="match status" value="1"/>
</dbReference>
<keyword evidence="4" id="KW-0762">Sugar transport</keyword>
<evidence type="ECO:0000256" key="9">
    <source>
        <dbReference type="SAM" id="Phobius"/>
    </source>
</evidence>
<evidence type="ECO:0000256" key="1">
    <source>
        <dbReference type="ARBA" id="ARBA00004651"/>
    </source>
</evidence>
<feature type="transmembrane region" description="Helical" evidence="9">
    <location>
        <begin position="140"/>
        <end position="167"/>
    </location>
</feature>
<gene>
    <name evidence="10" type="ORF">ACJDUG_04860</name>
</gene>
<sequence length="255" mass="26956">MGHSLSVAQALIIAVWVALVESRGLGYATLNLRFSPLMTGLVVGVVMGNVPQAMIITAAIQLIYMGMIAPGGAMPAEPSVATAIAVPVAILAGLKPTAAIAVAVPVGLLGNYLYQTRFLLNTFVIRLTDKYASETNDRGLTLSIIIIPILISFVLFIPSVFIALYFGAPVIASFTSSLSGSLLFHVLDVIGGGLAALGIALILKVIGKKEYLVFFLLAYFMAVMLQTLKINTVTFAFIGVIVAYLFTLVTTTREA</sequence>
<dbReference type="EMBL" id="JBJHZZ010000002">
    <property type="protein sequence ID" value="MFL0246310.1"/>
    <property type="molecule type" value="Genomic_DNA"/>
</dbReference>
<evidence type="ECO:0000313" key="11">
    <source>
        <dbReference type="Proteomes" id="UP001623591"/>
    </source>
</evidence>
<dbReference type="Proteomes" id="UP001623591">
    <property type="component" value="Unassembled WGS sequence"/>
</dbReference>
<evidence type="ECO:0000313" key="10">
    <source>
        <dbReference type="EMBL" id="MFL0246310.1"/>
    </source>
</evidence>
<evidence type="ECO:0000256" key="6">
    <source>
        <dbReference type="ARBA" id="ARBA00022692"/>
    </source>
</evidence>
<evidence type="ECO:0000256" key="7">
    <source>
        <dbReference type="ARBA" id="ARBA00022989"/>
    </source>
</evidence>
<keyword evidence="5" id="KW-0598">Phosphotransferase system</keyword>
<keyword evidence="2" id="KW-0813">Transport</keyword>
<keyword evidence="8 9" id="KW-0472">Membrane</keyword>
<organism evidence="10 11">
    <name type="scientific">Candidatus Clostridium stratigraminis</name>
    <dbReference type="NCBI Taxonomy" id="3381661"/>
    <lineage>
        <taxon>Bacteria</taxon>
        <taxon>Bacillati</taxon>
        <taxon>Bacillota</taxon>
        <taxon>Clostridia</taxon>
        <taxon>Eubacteriales</taxon>
        <taxon>Clostridiaceae</taxon>
        <taxon>Clostridium</taxon>
    </lineage>
</organism>
<evidence type="ECO:0000256" key="8">
    <source>
        <dbReference type="ARBA" id="ARBA00023136"/>
    </source>
</evidence>
<comment type="caution">
    <text evidence="10">The sequence shown here is derived from an EMBL/GenBank/DDBJ whole genome shotgun (WGS) entry which is preliminary data.</text>
</comment>
<comment type="subcellular location">
    <subcellularLocation>
        <location evidence="1">Cell membrane</location>
        <topology evidence="1">Multi-pass membrane protein</topology>
    </subcellularLocation>
</comment>
<dbReference type="InterPro" id="IPR004700">
    <property type="entry name" value="PTS_IIC_man"/>
</dbReference>
<evidence type="ECO:0000256" key="3">
    <source>
        <dbReference type="ARBA" id="ARBA00022475"/>
    </source>
</evidence>
<name>A0ABW8T1P0_9CLOT</name>
<keyword evidence="11" id="KW-1185">Reference proteome</keyword>
<protein>
    <submittedName>
        <fullName evidence="10">PTS mannose/fructose/sorbose/N-acetylgalactosamine transporter subunit IIC</fullName>
    </submittedName>
</protein>
<keyword evidence="3" id="KW-1003">Cell membrane</keyword>
<proteinExistence type="predicted"/>
<accession>A0ABW8T1P0</accession>
<evidence type="ECO:0000256" key="2">
    <source>
        <dbReference type="ARBA" id="ARBA00022448"/>
    </source>
</evidence>
<feature type="transmembrane region" description="Helical" evidence="9">
    <location>
        <begin position="182"/>
        <end position="203"/>
    </location>
</feature>
<keyword evidence="6 9" id="KW-0812">Transmembrane</keyword>
<dbReference type="PROSITE" id="PS51106">
    <property type="entry name" value="PTS_EIIC_TYPE_4"/>
    <property type="match status" value="1"/>
</dbReference>